<dbReference type="RefSeq" id="WP_157582189.1">
    <property type="nucleotide sequence ID" value="NZ_CP157948.1"/>
</dbReference>
<proteinExistence type="predicted"/>
<evidence type="ECO:0000256" key="1">
    <source>
        <dbReference type="SAM" id="MobiDB-lite"/>
    </source>
</evidence>
<feature type="region of interest" description="Disordered" evidence="1">
    <location>
        <begin position="85"/>
        <end position="105"/>
    </location>
</feature>
<gene>
    <name evidence="2" type="ORF">ABNK63_13175</name>
</gene>
<dbReference type="EMBL" id="CP157948">
    <property type="protein sequence ID" value="XBS89337.1"/>
    <property type="molecule type" value="Genomic_DNA"/>
</dbReference>
<dbReference type="AlphaFoldDB" id="A0AAU7QIU3"/>
<organism evidence="2">
    <name type="scientific">Rhodanobacter sp. IGA1.0</name>
    <dbReference type="NCBI Taxonomy" id="3158582"/>
    <lineage>
        <taxon>Bacteria</taxon>
        <taxon>Pseudomonadati</taxon>
        <taxon>Pseudomonadota</taxon>
        <taxon>Gammaproteobacteria</taxon>
        <taxon>Lysobacterales</taxon>
        <taxon>Rhodanobacteraceae</taxon>
        <taxon>Rhodanobacter</taxon>
    </lineage>
</organism>
<reference evidence="2" key="1">
    <citation type="submission" date="2024-06" db="EMBL/GenBank/DDBJ databases">
        <authorList>
            <person name="Sun Y."/>
        </authorList>
    </citation>
    <scope>NUCLEOTIDE SEQUENCE</scope>
    <source>
        <strain evidence="2">IGA1.0</strain>
    </source>
</reference>
<name>A0AAU7QIU3_9GAMM</name>
<protein>
    <submittedName>
        <fullName evidence="2">Uncharacterized protein</fullName>
    </submittedName>
</protein>
<accession>A0AAU7QIU3</accession>
<evidence type="ECO:0000313" key="2">
    <source>
        <dbReference type="EMBL" id="XBS89337.1"/>
    </source>
</evidence>
<sequence length="105" mass="11529">MKTSMALITSAPVLRAVEIAIEEGNILAEISEGWSRTCQVVHMERELSALARQRIESEVPSLRYWRSPGTPHNLATCGFISDDDGTGLSFPDDSPPHGATPWMHP</sequence>